<organism evidence="1 2">
    <name type="scientific">Micromonospora siamensis</name>
    <dbReference type="NCBI Taxonomy" id="299152"/>
    <lineage>
        <taxon>Bacteria</taxon>
        <taxon>Bacillati</taxon>
        <taxon>Actinomycetota</taxon>
        <taxon>Actinomycetes</taxon>
        <taxon>Micromonosporales</taxon>
        <taxon>Micromonosporaceae</taxon>
        <taxon>Micromonospora</taxon>
    </lineage>
</organism>
<dbReference type="Proteomes" id="UP000198210">
    <property type="component" value="Chromosome I"/>
</dbReference>
<protein>
    <recommendedName>
        <fullName evidence="3">Sugar phosphate isomerase</fullName>
    </recommendedName>
</protein>
<reference evidence="1 2" key="1">
    <citation type="submission" date="2016-06" db="EMBL/GenBank/DDBJ databases">
        <authorList>
            <person name="Kjaerup R.B."/>
            <person name="Dalgaard T.S."/>
            <person name="Juul-Madsen H.R."/>
        </authorList>
    </citation>
    <scope>NUCLEOTIDE SEQUENCE [LARGE SCALE GENOMIC DNA]</scope>
    <source>
        <strain evidence="1 2">DSM 45097</strain>
    </source>
</reference>
<evidence type="ECO:0008006" key="3">
    <source>
        <dbReference type="Google" id="ProtNLM"/>
    </source>
</evidence>
<accession>A0A1C5JS29</accession>
<evidence type="ECO:0000313" key="2">
    <source>
        <dbReference type="Proteomes" id="UP000198210"/>
    </source>
</evidence>
<dbReference type="RefSeq" id="WP_088972648.1">
    <property type="nucleotide sequence ID" value="NZ_JBHLYF010000002.1"/>
</dbReference>
<evidence type="ECO:0000313" key="1">
    <source>
        <dbReference type="EMBL" id="SCG73362.1"/>
    </source>
</evidence>
<proteinExistence type="predicted"/>
<name>A0A1C5JS29_9ACTN</name>
<keyword evidence="2" id="KW-1185">Reference proteome</keyword>
<dbReference type="AlphaFoldDB" id="A0A1C5JS29"/>
<dbReference type="NCBIfam" id="NF035938">
    <property type="entry name" value="EboA_domain"/>
    <property type="match status" value="1"/>
</dbReference>
<gene>
    <name evidence="1" type="ORF">GA0074704_4897</name>
</gene>
<dbReference type="EMBL" id="LT607751">
    <property type="protein sequence ID" value="SCG73362.1"/>
    <property type="molecule type" value="Genomic_DNA"/>
</dbReference>
<dbReference type="InterPro" id="IPR047715">
    <property type="entry name" value="EboA_dom"/>
</dbReference>
<sequence>MEPERLRAALHGVPDPEWLDEALRRVAAEPTTIARHFAAAGRHCGRAELPDLPGWTADEAARVLLLTALPAGHADAATALYRHGDAAEKRAVLRALPLLPVGAAGVPLLHDALRTNDTRLVAAALGPYASHLDQAAWRQGVLKCVFMGVPLAAVADLDGRADGELAVMLAGLAAERAAAGRPMPADATALLDRLAGGAGQATPAQLSPTEA</sequence>